<feature type="transmembrane region" description="Helical" evidence="8">
    <location>
        <begin position="97"/>
        <end position="116"/>
    </location>
</feature>
<accession>A0A330L1Q5</accession>
<feature type="transmembrane region" description="Helical" evidence="8">
    <location>
        <begin position="209"/>
        <end position="227"/>
    </location>
</feature>
<keyword evidence="2" id="KW-1003">Cell membrane</keyword>
<keyword evidence="10" id="KW-1185">Reference proteome</keyword>
<dbReference type="GO" id="GO:0009103">
    <property type="term" value="P:lipopolysaccharide biosynthetic process"/>
    <property type="evidence" value="ECO:0007669"/>
    <property type="project" value="UniProtKB-ARBA"/>
</dbReference>
<keyword evidence="4" id="KW-0808">Transferase</keyword>
<protein>
    <recommendedName>
        <fullName evidence="11">Glycosyltransferase RgtA/B/C/D-like domain-containing protein</fullName>
    </recommendedName>
</protein>
<feature type="transmembrane region" description="Helical" evidence="8">
    <location>
        <begin position="175"/>
        <end position="197"/>
    </location>
</feature>
<evidence type="ECO:0000313" key="10">
    <source>
        <dbReference type="Proteomes" id="UP000248168"/>
    </source>
</evidence>
<evidence type="ECO:0008006" key="11">
    <source>
        <dbReference type="Google" id="ProtNLM"/>
    </source>
</evidence>
<evidence type="ECO:0000256" key="8">
    <source>
        <dbReference type="SAM" id="Phobius"/>
    </source>
</evidence>
<gene>
    <name evidence="9" type="ORF">NITLEN_10746</name>
</gene>
<feature type="transmembrane region" description="Helical" evidence="8">
    <location>
        <begin position="12"/>
        <end position="29"/>
    </location>
</feature>
<organism evidence="9 10">
    <name type="scientific">Nitrospira lenta</name>
    <dbReference type="NCBI Taxonomy" id="1436998"/>
    <lineage>
        <taxon>Bacteria</taxon>
        <taxon>Pseudomonadati</taxon>
        <taxon>Nitrospirota</taxon>
        <taxon>Nitrospiria</taxon>
        <taxon>Nitrospirales</taxon>
        <taxon>Nitrospiraceae</taxon>
        <taxon>Nitrospira</taxon>
    </lineage>
</organism>
<dbReference type="PANTHER" id="PTHR33908">
    <property type="entry name" value="MANNOSYLTRANSFERASE YKCB-RELATED"/>
    <property type="match status" value="1"/>
</dbReference>
<evidence type="ECO:0000256" key="4">
    <source>
        <dbReference type="ARBA" id="ARBA00022679"/>
    </source>
</evidence>
<feature type="transmembrane region" description="Helical" evidence="8">
    <location>
        <begin position="406"/>
        <end position="432"/>
    </location>
</feature>
<dbReference type="InParanoid" id="A0A330L1Q5"/>
<dbReference type="GO" id="GO:0005886">
    <property type="term" value="C:plasma membrane"/>
    <property type="evidence" value="ECO:0007669"/>
    <property type="project" value="UniProtKB-SubCell"/>
</dbReference>
<evidence type="ECO:0000256" key="5">
    <source>
        <dbReference type="ARBA" id="ARBA00022692"/>
    </source>
</evidence>
<comment type="subcellular location">
    <subcellularLocation>
        <location evidence="1">Cell membrane</location>
        <topology evidence="1">Multi-pass membrane protein</topology>
    </subcellularLocation>
</comment>
<evidence type="ECO:0000256" key="7">
    <source>
        <dbReference type="ARBA" id="ARBA00023136"/>
    </source>
</evidence>
<reference evidence="10" key="1">
    <citation type="submission" date="2018-04" db="EMBL/GenBank/DDBJ databases">
        <authorList>
            <person name="Lucker S."/>
            <person name="Sakoula D."/>
        </authorList>
    </citation>
    <scope>NUCLEOTIDE SEQUENCE [LARGE SCALE GENOMIC DNA]</scope>
</reference>
<feature type="transmembrane region" description="Helical" evidence="8">
    <location>
        <begin position="322"/>
        <end position="343"/>
    </location>
</feature>
<keyword evidence="3" id="KW-0328">Glycosyltransferase</keyword>
<evidence type="ECO:0000256" key="6">
    <source>
        <dbReference type="ARBA" id="ARBA00022989"/>
    </source>
</evidence>
<dbReference type="InterPro" id="IPR050297">
    <property type="entry name" value="LipidA_mod_glycosyltrf_83"/>
</dbReference>
<dbReference type="GO" id="GO:0016763">
    <property type="term" value="F:pentosyltransferase activity"/>
    <property type="evidence" value="ECO:0007669"/>
    <property type="project" value="TreeGrafter"/>
</dbReference>
<evidence type="ECO:0000256" key="2">
    <source>
        <dbReference type="ARBA" id="ARBA00022475"/>
    </source>
</evidence>
<dbReference type="EMBL" id="OUNR01000001">
    <property type="protein sequence ID" value="SPP63660.1"/>
    <property type="molecule type" value="Genomic_DNA"/>
</dbReference>
<feature type="transmembrane region" description="Helical" evidence="8">
    <location>
        <begin position="373"/>
        <end position="394"/>
    </location>
</feature>
<name>A0A330L1Q5_9BACT</name>
<dbReference type="Proteomes" id="UP000248168">
    <property type="component" value="Unassembled WGS sequence"/>
</dbReference>
<keyword evidence="7 8" id="KW-0472">Membrane</keyword>
<sequence>MWAMWRGETSKERTVYVILGLLIVALWLPRMQGPIDFRWDGGVYYVLGTSLAEGKGYRLLNEPGEIQANQYPPLFPLIIAAHQLVLGTSDPLVVGRLLRFSSFLAFTAYIFAIYTLMRRHLSIPLAFWGTVVTLLSVYTYFLSDLCFPDMLYGFLTVGFLLVYDRDVRTSSSAWAGAVAIAAVALRTAGIALLVAWIGEGLVRRQWKTAFIRSLMAALPVLGWFSYVQSVETSAGYQHPAYAYQRADYMFYNVSYAKNVSLIDPFDPTLGYSTVGDRVGRFLSNVSVVPRYIGESVSASKRAWEVEREQISAQIGTDAGPPWIVNVPLYALGCLVVFGTAVMAANGQRLIPLCILFSVGLVCLTPWPEQFNRYLCPTVPLLALSLCTTVGWIVKRSQQYSRVRWGGVLRIVAGLVVVGICLQQVAATVAVYAKRHLEVRYHSRSGETIGYRLFFYMDSSRALDAGVDWLLAHVKSGDVIASSMPHWVYLRTGNKVVMPPFESDPLKAQQLLESVPVTYLILDEGLAIDSQRFTKGVVERFPERWKRVYSDDVTTETGVRHEGAFAIYERIHPEPAAVQSERDTMTHRTPQHILTAARPHEAR</sequence>
<feature type="transmembrane region" description="Helical" evidence="8">
    <location>
        <begin position="123"/>
        <end position="141"/>
    </location>
</feature>
<evidence type="ECO:0000256" key="1">
    <source>
        <dbReference type="ARBA" id="ARBA00004651"/>
    </source>
</evidence>
<evidence type="ECO:0000313" key="9">
    <source>
        <dbReference type="EMBL" id="SPP63660.1"/>
    </source>
</evidence>
<dbReference type="PANTHER" id="PTHR33908:SF11">
    <property type="entry name" value="MEMBRANE PROTEIN"/>
    <property type="match status" value="1"/>
</dbReference>
<keyword evidence="5 8" id="KW-0812">Transmembrane</keyword>
<keyword evidence="6 8" id="KW-1133">Transmembrane helix</keyword>
<evidence type="ECO:0000256" key="3">
    <source>
        <dbReference type="ARBA" id="ARBA00022676"/>
    </source>
</evidence>
<proteinExistence type="predicted"/>
<feature type="transmembrane region" description="Helical" evidence="8">
    <location>
        <begin position="349"/>
        <end position="366"/>
    </location>
</feature>
<dbReference type="AlphaFoldDB" id="A0A330L1Q5"/>